<feature type="region of interest" description="Disordered" evidence="1">
    <location>
        <begin position="190"/>
        <end position="220"/>
    </location>
</feature>
<dbReference type="Proteomes" id="UP000188879">
    <property type="component" value="Unassembled WGS sequence"/>
</dbReference>
<evidence type="ECO:0000313" key="3">
    <source>
        <dbReference type="Proteomes" id="UP000188879"/>
    </source>
</evidence>
<accession>A0A1V2H0H2</accession>
<dbReference type="EMBL" id="MLCO01000212">
    <property type="protein sequence ID" value="ONG50008.1"/>
    <property type="molecule type" value="Genomic_DNA"/>
</dbReference>
<gene>
    <name evidence="2" type="ORF">BKE38_19875</name>
</gene>
<protein>
    <submittedName>
        <fullName evidence="2">TetR family transcriptional regulator</fullName>
    </submittedName>
</protein>
<keyword evidence="3" id="KW-1185">Reference proteome</keyword>
<reference evidence="2 3" key="1">
    <citation type="submission" date="2016-10" db="EMBL/GenBank/DDBJ databases">
        <title>Draft Genome sequence of Roseomonas sp. strain M3.</title>
        <authorList>
            <person name="Subhash Y."/>
            <person name="Lee S."/>
        </authorList>
    </citation>
    <scope>NUCLEOTIDE SEQUENCE [LARGE SCALE GENOMIC DNA]</scope>
    <source>
        <strain evidence="2 3">M3</strain>
    </source>
</reference>
<name>A0A1V2H0H2_9PROT</name>
<dbReference type="OrthoDB" id="7828598at2"/>
<dbReference type="Gene3D" id="1.10.357.10">
    <property type="entry name" value="Tetracycline Repressor, domain 2"/>
    <property type="match status" value="1"/>
</dbReference>
<organism evidence="2 3">
    <name type="scientific">Teichococcus deserti</name>
    <dbReference type="NCBI Taxonomy" id="1817963"/>
    <lineage>
        <taxon>Bacteria</taxon>
        <taxon>Pseudomonadati</taxon>
        <taxon>Pseudomonadota</taxon>
        <taxon>Alphaproteobacteria</taxon>
        <taxon>Acetobacterales</taxon>
        <taxon>Roseomonadaceae</taxon>
        <taxon>Roseomonas</taxon>
    </lineage>
</organism>
<dbReference type="AlphaFoldDB" id="A0A1V2H0H2"/>
<comment type="caution">
    <text evidence="2">The sequence shown here is derived from an EMBL/GenBank/DDBJ whole genome shotgun (WGS) entry which is preliminary data.</text>
</comment>
<evidence type="ECO:0000256" key="1">
    <source>
        <dbReference type="SAM" id="MobiDB-lite"/>
    </source>
</evidence>
<proteinExistence type="predicted"/>
<dbReference type="SUPFAM" id="SSF46689">
    <property type="entry name" value="Homeodomain-like"/>
    <property type="match status" value="1"/>
</dbReference>
<dbReference type="RefSeq" id="WP_076959045.1">
    <property type="nucleotide sequence ID" value="NZ_MLCO01000212.1"/>
</dbReference>
<dbReference type="InterPro" id="IPR009057">
    <property type="entry name" value="Homeodomain-like_sf"/>
</dbReference>
<sequence>MTDSFAPLPDDAALMDALWSLVAERGWQSTTLPALAERAGIDLPTLRGAVPTKFSLLCRHARLVDQAVLADAGLNPGGSPRDRLFDTLMRRIDALQPHRAGLVRFGRELRHDPLLGLALAPVLGASMAWMLEAARIESCGLLGTLRVQGLGAAWIATLRAWEQDDSVDLGQTMAALDKALDKAERAARWLKLDRDGDQPSGETPAAPPPSSAPASPDPID</sequence>
<evidence type="ECO:0000313" key="2">
    <source>
        <dbReference type="EMBL" id="ONG50008.1"/>
    </source>
</evidence>